<dbReference type="InterPro" id="IPR009192">
    <property type="entry name" value="Diol/glycerol_deHydtase_re_ssu"/>
</dbReference>
<dbReference type="Pfam" id="PF02288">
    <property type="entry name" value="Dehydratase_MU"/>
    <property type="match status" value="1"/>
</dbReference>
<dbReference type="PIRSF" id="PIRSF011503">
    <property type="entry name" value="DdrB_PduH"/>
    <property type="match status" value="1"/>
</dbReference>
<dbReference type="Proteomes" id="UP000721920">
    <property type="component" value="Unassembled WGS sequence"/>
</dbReference>
<dbReference type="AlphaFoldDB" id="A0A921EYQ3"/>
<dbReference type="InterPro" id="IPR010254">
    <property type="entry name" value="B12-dep_deHydtase_bsu"/>
</dbReference>
<reference evidence="1" key="1">
    <citation type="journal article" date="2021" name="PeerJ">
        <title>Extensive microbial diversity within the chicken gut microbiome revealed by metagenomics and culture.</title>
        <authorList>
            <person name="Gilroy R."/>
            <person name="Ravi A."/>
            <person name="Getino M."/>
            <person name="Pursley I."/>
            <person name="Horton D.L."/>
            <person name="Alikhan N.F."/>
            <person name="Baker D."/>
            <person name="Gharbi K."/>
            <person name="Hall N."/>
            <person name="Watson M."/>
            <person name="Adriaenssens E.M."/>
            <person name="Foster-Nyarko E."/>
            <person name="Jarju S."/>
            <person name="Secka A."/>
            <person name="Antonio M."/>
            <person name="Oren A."/>
            <person name="Chaudhuri R.R."/>
            <person name="La Ragione R."/>
            <person name="Hildebrand F."/>
            <person name="Pallen M.J."/>
        </authorList>
    </citation>
    <scope>NUCLEOTIDE SEQUENCE</scope>
    <source>
        <strain evidence="1">CHK173-2145</strain>
    </source>
</reference>
<accession>A0A921EYQ3</accession>
<dbReference type="EMBL" id="DYXN01000044">
    <property type="protein sequence ID" value="HJE86557.1"/>
    <property type="molecule type" value="Genomic_DNA"/>
</dbReference>
<name>A0A921EYQ3_9LACO</name>
<proteinExistence type="predicted"/>
<evidence type="ECO:0000313" key="2">
    <source>
        <dbReference type="Proteomes" id="UP000721920"/>
    </source>
</evidence>
<evidence type="ECO:0000313" key="1">
    <source>
        <dbReference type="EMBL" id="HJE86557.1"/>
    </source>
</evidence>
<dbReference type="InterPro" id="IPR003208">
    <property type="entry name" value="Dehydtase/Dehydtase_re"/>
</dbReference>
<dbReference type="Gene3D" id="3.40.50.10150">
    <property type="entry name" value="B12-dependent dehydatase associated subunit"/>
    <property type="match status" value="1"/>
</dbReference>
<gene>
    <name evidence="1" type="ORF">K8U88_03120</name>
</gene>
<protein>
    <submittedName>
        <fullName evidence="1">Glycerol dehydratase reactivase beta/small subunit family protein</fullName>
    </submittedName>
</protein>
<reference evidence="1" key="2">
    <citation type="submission" date="2021-09" db="EMBL/GenBank/DDBJ databases">
        <authorList>
            <person name="Gilroy R."/>
        </authorList>
    </citation>
    <scope>NUCLEOTIDE SEQUENCE</scope>
    <source>
        <strain evidence="1">CHK173-2145</strain>
    </source>
</reference>
<organism evidence="1 2">
    <name type="scientific">Levilactobacillus hammesii</name>
    <dbReference type="NCBI Taxonomy" id="267633"/>
    <lineage>
        <taxon>Bacteria</taxon>
        <taxon>Bacillati</taxon>
        <taxon>Bacillota</taxon>
        <taxon>Bacilli</taxon>
        <taxon>Lactobacillales</taxon>
        <taxon>Lactobacillaceae</taxon>
        <taxon>Levilactobacillus</taxon>
    </lineage>
</organism>
<comment type="caution">
    <text evidence="1">The sequence shown here is derived from an EMBL/GenBank/DDBJ whole genome shotgun (WGS) entry which is preliminary data.</text>
</comment>
<dbReference type="SUPFAM" id="SSF52968">
    <property type="entry name" value="B12-dependent dehydatase associated subunit"/>
    <property type="match status" value="1"/>
</dbReference>
<sequence length="118" mass="12801">MVKPMEKPAILIGVPDATSQVPAALQPLLNRIEEEAIPVQTKVIVEDDVVARAYQAALASRLSVGIGFAGQQVVVHYKNLRPTQPLFSVMTTSNDQLRRLGANAARLVKGVPFKKIDD</sequence>